<accession>A0A4Y9KSI7</accession>
<evidence type="ECO:0000313" key="2">
    <source>
        <dbReference type="EMBL" id="TFV68434.1"/>
    </source>
</evidence>
<reference evidence="1 4" key="1">
    <citation type="submission" date="2019-03" db="EMBL/GenBank/DDBJ databases">
        <title>Bradyrhizobium strains diversity isolated from Chamaecrista fasciculata.</title>
        <authorList>
            <person name="Urquiaga M.C.O."/>
            <person name="Hungria M."/>
            <person name="Delamuta J.R.M."/>
        </authorList>
    </citation>
    <scope>NUCLEOTIDE SEQUENCE [LARGE SCALE GENOMIC DNA]</scope>
    <source>
        <strain evidence="1 4">CNPSo 3424</strain>
    </source>
</reference>
<evidence type="ECO:0000313" key="3">
    <source>
        <dbReference type="Proteomes" id="UP000297700"/>
    </source>
</evidence>
<dbReference type="RefSeq" id="WP_126261374.1">
    <property type="nucleotide sequence ID" value="NZ_SPQS01000043.1"/>
</dbReference>
<name>A0A4Y9NL49_9BRAD</name>
<organism evidence="2 3">
    <name type="scientific">Bradyrhizobium frederickii</name>
    <dbReference type="NCBI Taxonomy" id="2560054"/>
    <lineage>
        <taxon>Bacteria</taxon>
        <taxon>Pseudomonadati</taxon>
        <taxon>Pseudomonadota</taxon>
        <taxon>Alphaproteobacteria</taxon>
        <taxon>Hyphomicrobiales</taxon>
        <taxon>Nitrobacteraceae</taxon>
        <taxon>Bradyrhizobium</taxon>
    </lineage>
</organism>
<evidence type="ECO:0000313" key="4">
    <source>
        <dbReference type="Proteomes" id="UP000298225"/>
    </source>
</evidence>
<protein>
    <submittedName>
        <fullName evidence="2">Uncharacterized protein</fullName>
    </submittedName>
</protein>
<dbReference type="AlphaFoldDB" id="A0A4Y9NL49"/>
<dbReference type="Proteomes" id="UP000298225">
    <property type="component" value="Unassembled WGS sequence"/>
</dbReference>
<reference evidence="2 3" key="2">
    <citation type="submission" date="2019-03" db="EMBL/GenBank/DDBJ databases">
        <title>Bradyrhizobium strains diversity.</title>
        <authorList>
            <person name="Urquiaga M.C.O."/>
            <person name="Hungria M."/>
            <person name="Delamuta J.R.M."/>
            <person name="Klepa M.S."/>
        </authorList>
    </citation>
    <scope>NUCLEOTIDE SEQUENCE [LARGE SCALE GENOMIC DNA]</scope>
    <source>
        <strain evidence="2 3">CNPSo 3426</strain>
    </source>
</reference>
<dbReference type="OrthoDB" id="8248052at2"/>
<dbReference type="Proteomes" id="UP000297700">
    <property type="component" value="Unassembled WGS sequence"/>
</dbReference>
<accession>A0A4Y9NL49</accession>
<dbReference type="EMBL" id="SPQU01000044">
    <property type="protein sequence ID" value="TFV29779.1"/>
    <property type="molecule type" value="Genomic_DNA"/>
</dbReference>
<gene>
    <name evidence="2" type="ORF">E4K64_36950</name>
    <name evidence="1" type="ORF">E4K66_37000</name>
</gene>
<comment type="caution">
    <text evidence="2">The sequence shown here is derived from an EMBL/GenBank/DDBJ whole genome shotgun (WGS) entry which is preliminary data.</text>
</comment>
<proteinExistence type="predicted"/>
<sequence>MLSVQDAVLDDQQPNLPEQDAFEQQLDAARVAVPTGLAQLFGRKPPKNVSRADHDYILAMVKAGSARRKLKPATAR</sequence>
<evidence type="ECO:0000313" key="1">
    <source>
        <dbReference type="EMBL" id="TFV29779.1"/>
    </source>
</evidence>
<dbReference type="EMBL" id="SPQS01000043">
    <property type="protein sequence ID" value="TFV68434.1"/>
    <property type="molecule type" value="Genomic_DNA"/>
</dbReference>
<keyword evidence="4" id="KW-1185">Reference proteome</keyword>